<proteinExistence type="predicted"/>
<dbReference type="EMBL" id="LODT01000039">
    <property type="protein sequence ID" value="KYQ89521.1"/>
    <property type="molecule type" value="Genomic_DNA"/>
</dbReference>
<dbReference type="InParanoid" id="A0A151Z6C6"/>
<feature type="compositionally biased region" description="Acidic residues" evidence="1">
    <location>
        <begin position="49"/>
        <end position="65"/>
    </location>
</feature>
<reference evidence="2 3" key="1">
    <citation type="submission" date="2015-12" db="EMBL/GenBank/DDBJ databases">
        <title>Dictyostelia acquired genes for synthesis and detection of signals that induce cell-type specialization by lateral gene transfer from prokaryotes.</title>
        <authorList>
            <person name="Gloeckner G."/>
            <person name="Schaap P."/>
        </authorList>
    </citation>
    <scope>NUCLEOTIDE SEQUENCE [LARGE SCALE GENOMIC DNA]</scope>
    <source>
        <strain evidence="2 3">TK</strain>
    </source>
</reference>
<sequence length="113" mass="12908">MLLVLAPRLKHKTLFTICIYLTNLDIKEKPLHVDLLKCTNEYSGHNEDLESDSENSDMNISDDESATSGESLSSEEDDEDDEDDEDENVEDDKDNDEYDSYASEETLYSSEDE</sequence>
<dbReference type="AlphaFoldDB" id="A0A151Z6C6"/>
<dbReference type="Proteomes" id="UP000076078">
    <property type="component" value="Unassembled WGS sequence"/>
</dbReference>
<evidence type="ECO:0000313" key="3">
    <source>
        <dbReference type="Proteomes" id="UP000076078"/>
    </source>
</evidence>
<feature type="compositionally biased region" description="Acidic residues" evidence="1">
    <location>
        <begin position="73"/>
        <end position="99"/>
    </location>
</feature>
<feature type="region of interest" description="Disordered" evidence="1">
    <location>
        <begin position="43"/>
        <end position="113"/>
    </location>
</feature>
<gene>
    <name evidence="2" type="ORF">DLAC_09471</name>
</gene>
<evidence type="ECO:0000256" key="1">
    <source>
        <dbReference type="SAM" id="MobiDB-lite"/>
    </source>
</evidence>
<keyword evidence="3" id="KW-1185">Reference proteome</keyword>
<comment type="caution">
    <text evidence="2">The sequence shown here is derived from an EMBL/GenBank/DDBJ whole genome shotgun (WGS) entry which is preliminary data.</text>
</comment>
<evidence type="ECO:0000313" key="2">
    <source>
        <dbReference type="EMBL" id="KYQ89521.1"/>
    </source>
</evidence>
<name>A0A151Z6C6_TIELA</name>
<protein>
    <submittedName>
        <fullName evidence="2">Asparagine-rich antigen</fullName>
    </submittedName>
</protein>
<accession>A0A151Z6C6</accession>
<organism evidence="2 3">
    <name type="scientific">Tieghemostelium lacteum</name>
    <name type="common">Slime mold</name>
    <name type="synonym">Dictyostelium lacteum</name>
    <dbReference type="NCBI Taxonomy" id="361077"/>
    <lineage>
        <taxon>Eukaryota</taxon>
        <taxon>Amoebozoa</taxon>
        <taxon>Evosea</taxon>
        <taxon>Eumycetozoa</taxon>
        <taxon>Dictyostelia</taxon>
        <taxon>Dictyosteliales</taxon>
        <taxon>Raperosteliaceae</taxon>
        <taxon>Tieghemostelium</taxon>
    </lineage>
</organism>